<organism evidence="2 3">
    <name type="scientific">Clavelina lepadiformis</name>
    <name type="common">Light-bulb sea squirt</name>
    <name type="synonym">Ascidia lepadiformis</name>
    <dbReference type="NCBI Taxonomy" id="159417"/>
    <lineage>
        <taxon>Eukaryota</taxon>
        <taxon>Metazoa</taxon>
        <taxon>Chordata</taxon>
        <taxon>Tunicata</taxon>
        <taxon>Ascidiacea</taxon>
        <taxon>Aplousobranchia</taxon>
        <taxon>Clavelinidae</taxon>
        <taxon>Clavelina</taxon>
    </lineage>
</organism>
<sequence>MSTTIALTIALTIAPRRCYESYFVSSIIIAAVIEVISIYVLTSLAIFSWKTRNRKNVSKINDLSLISSLFTFLLCTSVLFTHLPGYPYPIMLWVNATFYWIGISLTYTILWKRQRKFYSDELLAYKVGKCHKILSSVAILGIYSFLAALVFTFQSQLDFKLCGTLRNSNLILPILTTFMVTVFAFQMLLFYLLINPLRSEEGVKVSDILCFRLKKDVHNMVVRLAICASICILTSILICVLMLLISTNRLETGWGNLVSLDLNVNTISVVCSFKSWKKRLFPFCKTTSDAECNHNSLTFSAV</sequence>
<evidence type="ECO:0000256" key="1">
    <source>
        <dbReference type="SAM" id="Phobius"/>
    </source>
</evidence>
<feature type="transmembrane region" description="Helical" evidence="1">
    <location>
        <begin position="28"/>
        <end position="51"/>
    </location>
</feature>
<feature type="transmembrane region" description="Helical" evidence="1">
    <location>
        <begin position="171"/>
        <end position="194"/>
    </location>
</feature>
<feature type="transmembrane region" description="Helical" evidence="1">
    <location>
        <begin position="132"/>
        <end position="151"/>
    </location>
</feature>
<protein>
    <recommendedName>
        <fullName evidence="4">Taste receptor type 2</fullName>
    </recommendedName>
</protein>
<dbReference type="EMBL" id="CAWYQH010000130">
    <property type="protein sequence ID" value="CAK8692847.1"/>
    <property type="molecule type" value="Genomic_DNA"/>
</dbReference>
<dbReference type="Proteomes" id="UP001642483">
    <property type="component" value="Unassembled WGS sequence"/>
</dbReference>
<keyword evidence="1" id="KW-0472">Membrane</keyword>
<keyword evidence="1" id="KW-1133">Transmembrane helix</keyword>
<evidence type="ECO:0008006" key="4">
    <source>
        <dbReference type="Google" id="ProtNLM"/>
    </source>
</evidence>
<reference evidence="2 3" key="1">
    <citation type="submission" date="2024-02" db="EMBL/GenBank/DDBJ databases">
        <authorList>
            <person name="Daric V."/>
            <person name="Darras S."/>
        </authorList>
    </citation>
    <scope>NUCLEOTIDE SEQUENCE [LARGE SCALE GENOMIC DNA]</scope>
</reference>
<keyword evidence="3" id="KW-1185">Reference proteome</keyword>
<proteinExistence type="predicted"/>
<name>A0ABP0GMF7_CLALP</name>
<comment type="caution">
    <text evidence="2">The sequence shown here is derived from an EMBL/GenBank/DDBJ whole genome shotgun (WGS) entry which is preliminary data.</text>
</comment>
<accession>A0ABP0GMF7</accession>
<keyword evidence="1" id="KW-0812">Transmembrane</keyword>
<evidence type="ECO:0000313" key="3">
    <source>
        <dbReference type="Proteomes" id="UP001642483"/>
    </source>
</evidence>
<feature type="transmembrane region" description="Helical" evidence="1">
    <location>
        <begin position="221"/>
        <end position="245"/>
    </location>
</feature>
<feature type="transmembrane region" description="Helical" evidence="1">
    <location>
        <begin position="90"/>
        <end position="111"/>
    </location>
</feature>
<gene>
    <name evidence="2" type="ORF">CVLEPA_LOCUS26084</name>
</gene>
<evidence type="ECO:0000313" key="2">
    <source>
        <dbReference type="EMBL" id="CAK8692847.1"/>
    </source>
</evidence>
<feature type="transmembrane region" description="Helical" evidence="1">
    <location>
        <begin position="63"/>
        <end position="84"/>
    </location>
</feature>